<dbReference type="GO" id="GO:0046872">
    <property type="term" value="F:metal ion binding"/>
    <property type="evidence" value="ECO:0007669"/>
    <property type="project" value="UniProtKB-KW"/>
</dbReference>
<evidence type="ECO:0000256" key="1">
    <source>
        <dbReference type="ARBA" id="ARBA00001973"/>
    </source>
</evidence>
<dbReference type="Pfam" id="PF03443">
    <property type="entry name" value="AA9"/>
    <property type="match status" value="1"/>
</dbReference>
<dbReference type="GO" id="GO:0004497">
    <property type="term" value="F:monooxygenase activity"/>
    <property type="evidence" value="ECO:0007669"/>
    <property type="project" value="UniProtKB-KW"/>
</dbReference>
<dbReference type="PANTHER" id="PTHR33353">
    <property type="entry name" value="PUTATIVE (AFU_ORTHOLOGUE AFUA_1G12560)-RELATED"/>
    <property type="match status" value="1"/>
</dbReference>
<comment type="similarity">
    <text evidence="13">Belongs to the polysaccharide monooxygenase AA9 family.</text>
</comment>
<proteinExistence type="inferred from homology"/>
<comment type="subcellular location">
    <subcellularLocation>
        <location evidence="2">Secreted</location>
    </subcellularLocation>
</comment>
<keyword evidence="12" id="KW-0624">Polysaccharide degradation</keyword>
<feature type="domain" description="Auxiliary Activity family 9 catalytic" evidence="18">
    <location>
        <begin position="21"/>
        <end position="237"/>
    </location>
</feature>
<feature type="compositionally biased region" description="Basic residues" evidence="16">
    <location>
        <begin position="317"/>
        <end position="329"/>
    </location>
</feature>
<evidence type="ECO:0000256" key="16">
    <source>
        <dbReference type="SAM" id="MobiDB-lite"/>
    </source>
</evidence>
<evidence type="ECO:0000256" key="15">
    <source>
        <dbReference type="ARBA" id="ARBA00047174"/>
    </source>
</evidence>
<dbReference type="Gene3D" id="2.70.50.70">
    <property type="match status" value="1"/>
</dbReference>
<evidence type="ECO:0000256" key="4">
    <source>
        <dbReference type="ARBA" id="ARBA00022723"/>
    </source>
</evidence>
<feature type="chain" id="PRO_5041992903" description="lytic cellulose monooxygenase (C4-dehydrogenating)" evidence="17">
    <location>
        <begin position="21"/>
        <end position="329"/>
    </location>
</feature>
<dbReference type="InterPro" id="IPR049892">
    <property type="entry name" value="AA9"/>
</dbReference>
<dbReference type="InterPro" id="IPR005103">
    <property type="entry name" value="AA9_LPMO"/>
</dbReference>
<keyword evidence="3" id="KW-0964">Secreted</keyword>
<comment type="caution">
    <text evidence="19">The sequence shown here is derived from an EMBL/GenBank/DDBJ whole genome shotgun (WGS) entry which is preliminary data.</text>
</comment>
<dbReference type="EMBL" id="JAUJFL010000003">
    <property type="protein sequence ID" value="KAK2607560.1"/>
    <property type="molecule type" value="Genomic_DNA"/>
</dbReference>
<feature type="compositionally biased region" description="Low complexity" evidence="16">
    <location>
        <begin position="291"/>
        <end position="316"/>
    </location>
</feature>
<keyword evidence="20" id="KW-1185">Reference proteome</keyword>
<evidence type="ECO:0000256" key="6">
    <source>
        <dbReference type="ARBA" id="ARBA00023001"/>
    </source>
</evidence>
<evidence type="ECO:0000256" key="7">
    <source>
        <dbReference type="ARBA" id="ARBA00023002"/>
    </source>
</evidence>
<keyword evidence="11" id="KW-0119">Carbohydrate metabolism</keyword>
<evidence type="ECO:0000256" key="14">
    <source>
        <dbReference type="ARBA" id="ARBA00045077"/>
    </source>
</evidence>
<dbReference type="CDD" id="cd21175">
    <property type="entry name" value="LPMO_AA9"/>
    <property type="match status" value="1"/>
</dbReference>
<dbReference type="EC" id="1.14.99.56" evidence="15"/>
<evidence type="ECO:0000256" key="12">
    <source>
        <dbReference type="ARBA" id="ARBA00023326"/>
    </source>
</evidence>
<dbReference type="Proteomes" id="UP001265746">
    <property type="component" value="Unassembled WGS sequence"/>
</dbReference>
<dbReference type="PANTHER" id="PTHR33353:SF34">
    <property type="entry name" value="ENDO-BETA-1,4-GLUCANASE D"/>
    <property type="match status" value="1"/>
</dbReference>
<protein>
    <recommendedName>
        <fullName evidence="15">lytic cellulose monooxygenase (C4-dehydrogenating)</fullName>
        <ecNumber evidence="15">1.14.99.56</ecNumber>
    </recommendedName>
</protein>
<reference evidence="19" key="1">
    <citation type="submission" date="2023-06" db="EMBL/GenBank/DDBJ databases">
        <authorList>
            <person name="Noh H."/>
        </authorList>
    </citation>
    <scope>NUCLEOTIDE SEQUENCE</scope>
    <source>
        <strain evidence="19">DUCC20226</strain>
    </source>
</reference>
<evidence type="ECO:0000256" key="17">
    <source>
        <dbReference type="SAM" id="SignalP"/>
    </source>
</evidence>
<dbReference type="AlphaFoldDB" id="A0AAD9SHI7"/>
<evidence type="ECO:0000256" key="11">
    <source>
        <dbReference type="ARBA" id="ARBA00023277"/>
    </source>
</evidence>
<evidence type="ECO:0000256" key="5">
    <source>
        <dbReference type="ARBA" id="ARBA00022729"/>
    </source>
</evidence>
<keyword evidence="10" id="KW-1015">Disulfide bond</keyword>
<keyword evidence="8" id="KW-0186">Copper</keyword>
<comment type="catalytic activity">
    <reaction evidence="14">
        <text>[(1-&gt;4)-beta-D-glucosyl]n+m + reduced acceptor + O2 = 4-dehydro-beta-D-glucosyl-[(1-&gt;4)-beta-D-glucosyl]n-1 + [(1-&gt;4)-beta-D-glucosyl]m + acceptor + H2O.</text>
        <dbReference type="EC" id="1.14.99.56"/>
    </reaction>
</comment>
<keyword evidence="7" id="KW-0560">Oxidoreductase</keyword>
<evidence type="ECO:0000313" key="20">
    <source>
        <dbReference type="Proteomes" id="UP001265746"/>
    </source>
</evidence>
<keyword evidence="5 17" id="KW-0732">Signal</keyword>
<organism evidence="19 20">
    <name type="scientific">Phomopsis amygdali</name>
    <name type="common">Fusicoccum amygdali</name>
    <dbReference type="NCBI Taxonomy" id="1214568"/>
    <lineage>
        <taxon>Eukaryota</taxon>
        <taxon>Fungi</taxon>
        <taxon>Dikarya</taxon>
        <taxon>Ascomycota</taxon>
        <taxon>Pezizomycotina</taxon>
        <taxon>Sordariomycetes</taxon>
        <taxon>Sordariomycetidae</taxon>
        <taxon>Diaporthales</taxon>
        <taxon>Diaporthaceae</taxon>
        <taxon>Diaporthe</taxon>
    </lineage>
</organism>
<accession>A0AAD9SHI7</accession>
<dbReference type="GO" id="GO:0030245">
    <property type="term" value="P:cellulose catabolic process"/>
    <property type="evidence" value="ECO:0007669"/>
    <property type="project" value="UniProtKB-KW"/>
</dbReference>
<evidence type="ECO:0000256" key="10">
    <source>
        <dbReference type="ARBA" id="ARBA00023157"/>
    </source>
</evidence>
<sequence length="329" mass="33229">MPAKSPIALALAAGASLVSAHGYVSSWEIGGVTYKGFDEQWAVSQGTKTGNEFIAWSDSASDNGYVAPDAYASADIICHRDATNAALNNATVAAGGTIKAIWNTWPDSHHGPVIDYLAPADDPTTVDKTTLSFVKIAEAGLISGSNPGTWASDEILSNNLAWEITIPEGTPAGNYVLRHEIIALHSANQANGAQNYPQCVNIQVTGGSGSFPEGTKGEALYTADEDGILFNIYQDFSSYPIPGPALGFSSSGASNSGSSSGSASSAVASSAAAATPSAAASSSAAPVAAETTASAVAAAPTSSTVSSSSAPVATKAACKKRRHARDVKA</sequence>
<comment type="cofactor">
    <cofactor evidence="1">
        <name>Cu(2+)</name>
        <dbReference type="ChEBI" id="CHEBI:29036"/>
    </cofactor>
</comment>
<feature type="signal peptide" evidence="17">
    <location>
        <begin position="1"/>
        <end position="20"/>
    </location>
</feature>
<evidence type="ECO:0000256" key="9">
    <source>
        <dbReference type="ARBA" id="ARBA00023033"/>
    </source>
</evidence>
<gene>
    <name evidence="19" type="ORF">N8I77_006224</name>
</gene>
<name>A0AAD9SHI7_PHOAM</name>
<dbReference type="GO" id="GO:0005576">
    <property type="term" value="C:extracellular region"/>
    <property type="evidence" value="ECO:0007669"/>
    <property type="project" value="UniProtKB-SubCell"/>
</dbReference>
<keyword evidence="4" id="KW-0479">Metal-binding</keyword>
<evidence type="ECO:0000256" key="8">
    <source>
        <dbReference type="ARBA" id="ARBA00023008"/>
    </source>
</evidence>
<evidence type="ECO:0000259" key="18">
    <source>
        <dbReference type="Pfam" id="PF03443"/>
    </source>
</evidence>
<evidence type="ECO:0000256" key="2">
    <source>
        <dbReference type="ARBA" id="ARBA00004613"/>
    </source>
</evidence>
<keyword evidence="9" id="KW-0503">Monooxygenase</keyword>
<evidence type="ECO:0000313" key="19">
    <source>
        <dbReference type="EMBL" id="KAK2607560.1"/>
    </source>
</evidence>
<evidence type="ECO:0000256" key="3">
    <source>
        <dbReference type="ARBA" id="ARBA00022525"/>
    </source>
</evidence>
<keyword evidence="6" id="KW-0136">Cellulose degradation</keyword>
<evidence type="ECO:0000256" key="13">
    <source>
        <dbReference type="ARBA" id="ARBA00044502"/>
    </source>
</evidence>
<feature type="region of interest" description="Disordered" evidence="16">
    <location>
        <begin position="291"/>
        <end position="329"/>
    </location>
</feature>